<feature type="transmembrane region" description="Helical" evidence="8">
    <location>
        <begin position="221"/>
        <end position="239"/>
    </location>
</feature>
<dbReference type="PANTHER" id="PTHR30003:SF0">
    <property type="entry name" value="GLYCOLATE PERMEASE GLCA-RELATED"/>
    <property type="match status" value="1"/>
</dbReference>
<feature type="transmembrane region" description="Helical" evidence="8">
    <location>
        <begin position="461"/>
        <end position="479"/>
    </location>
</feature>
<feature type="transmembrane region" description="Helical" evidence="8">
    <location>
        <begin position="152"/>
        <end position="171"/>
    </location>
</feature>
<evidence type="ECO:0000313" key="10">
    <source>
        <dbReference type="EMBL" id="QEH36083.1"/>
    </source>
</evidence>
<dbReference type="AlphaFoldDB" id="A0A5B9W643"/>
<feature type="compositionally biased region" description="Low complexity" evidence="9">
    <location>
        <begin position="297"/>
        <end position="306"/>
    </location>
</feature>
<dbReference type="KEGG" id="agv:OJF2_46430"/>
<keyword evidence="6 8" id="KW-1133">Transmembrane helix</keyword>
<feature type="transmembrane region" description="Helical" evidence="8">
    <location>
        <begin position="245"/>
        <end position="267"/>
    </location>
</feature>
<gene>
    <name evidence="10" type="primary">glcA</name>
    <name evidence="10" type="ORF">OJF2_46430</name>
</gene>
<dbReference type="GO" id="GO:0015295">
    <property type="term" value="F:solute:proton symporter activity"/>
    <property type="evidence" value="ECO:0007669"/>
    <property type="project" value="TreeGrafter"/>
</dbReference>
<name>A0A5B9W643_9BACT</name>
<keyword evidence="4 8" id="KW-1003">Cell membrane</keyword>
<evidence type="ECO:0000256" key="5">
    <source>
        <dbReference type="ARBA" id="ARBA00022692"/>
    </source>
</evidence>
<evidence type="ECO:0000256" key="1">
    <source>
        <dbReference type="ARBA" id="ARBA00004651"/>
    </source>
</evidence>
<keyword evidence="11" id="KW-1185">Reference proteome</keyword>
<dbReference type="PANTHER" id="PTHR30003">
    <property type="entry name" value="L-LACTATE PERMEASE"/>
    <property type="match status" value="1"/>
</dbReference>
<evidence type="ECO:0000256" key="8">
    <source>
        <dbReference type="RuleBase" id="RU365092"/>
    </source>
</evidence>
<comment type="subcellular location">
    <subcellularLocation>
        <location evidence="1 8">Cell membrane</location>
        <topology evidence="1 8">Multi-pass membrane protein</topology>
    </subcellularLocation>
</comment>
<evidence type="ECO:0000256" key="3">
    <source>
        <dbReference type="ARBA" id="ARBA00022448"/>
    </source>
</evidence>
<protein>
    <recommendedName>
        <fullName evidence="8">L-lactate permease</fullName>
    </recommendedName>
</protein>
<reference evidence="10 11" key="1">
    <citation type="submission" date="2019-08" db="EMBL/GenBank/DDBJ databases">
        <title>Deep-cultivation of Planctomycetes and their phenomic and genomic characterization uncovers novel biology.</title>
        <authorList>
            <person name="Wiegand S."/>
            <person name="Jogler M."/>
            <person name="Boedeker C."/>
            <person name="Pinto D."/>
            <person name="Vollmers J."/>
            <person name="Rivas-Marin E."/>
            <person name="Kohn T."/>
            <person name="Peeters S.H."/>
            <person name="Heuer A."/>
            <person name="Rast P."/>
            <person name="Oberbeckmann S."/>
            <person name="Bunk B."/>
            <person name="Jeske O."/>
            <person name="Meyerdierks A."/>
            <person name="Storesund J.E."/>
            <person name="Kallscheuer N."/>
            <person name="Luecker S."/>
            <person name="Lage O.M."/>
            <person name="Pohl T."/>
            <person name="Merkel B.J."/>
            <person name="Hornburger P."/>
            <person name="Mueller R.-W."/>
            <person name="Bruemmer F."/>
            <person name="Labrenz M."/>
            <person name="Spormann A.M."/>
            <person name="Op den Camp H."/>
            <person name="Overmann J."/>
            <person name="Amann R."/>
            <person name="Jetten M.S.M."/>
            <person name="Mascher T."/>
            <person name="Medema M.H."/>
            <person name="Devos D.P."/>
            <person name="Kaster A.-K."/>
            <person name="Ovreas L."/>
            <person name="Rohde M."/>
            <person name="Galperin M.Y."/>
            <person name="Jogler C."/>
        </authorList>
    </citation>
    <scope>NUCLEOTIDE SEQUENCE [LARGE SCALE GENOMIC DNA]</scope>
    <source>
        <strain evidence="10 11">OJF2</strain>
    </source>
</reference>
<evidence type="ECO:0000256" key="2">
    <source>
        <dbReference type="ARBA" id="ARBA00010100"/>
    </source>
</evidence>
<evidence type="ECO:0000256" key="4">
    <source>
        <dbReference type="ARBA" id="ARBA00022475"/>
    </source>
</evidence>
<feature type="region of interest" description="Disordered" evidence="9">
    <location>
        <begin position="277"/>
        <end position="306"/>
    </location>
</feature>
<evidence type="ECO:0000256" key="7">
    <source>
        <dbReference type="ARBA" id="ARBA00023136"/>
    </source>
</evidence>
<feature type="transmembrane region" description="Helical" evidence="8">
    <location>
        <begin position="68"/>
        <end position="89"/>
    </location>
</feature>
<dbReference type="RefSeq" id="WP_210420140.1">
    <property type="nucleotide sequence ID" value="NZ_CP042997.1"/>
</dbReference>
<organism evidence="10 11">
    <name type="scientific">Aquisphaera giovannonii</name>
    <dbReference type="NCBI Taxonomy" id="406548"/>
    <lineage>
        <taxon>Bacteria</taxon>
        <taxon>Pseudomonadati</taxon>
        <taxon>Planctomycetota</taxon>
        <taxon>Planctomycetia</taxon>
        <taxon>Isosphaerales</taxon>
        <taxon>Isosphaeraceae</taxon>
        <taxon>Aquisphaera</taxon>
    </lineage>
</organism>
<proteinExistence type="inferred from homology"/>
<evidence type="ECO:0000313" key="11">
    <source>
        <dbReference type="Proteomes" id="UP000324233"/>
    </source>
</evidence>
<accession>A0A5B9W643</accession>
<dbReference type="NCBIfam" id="TIGR00795">
    <property type="entry name" value="lctP"/>
    <property type="match status" value="1"/>
</dbReference>
<feature type="transmembrane region" description="Helical" evidence="8">
    <location>
        <begin position="117"/>
        <end position="145"/>
    </location>
</feature>
<comment type="function">
    <text evidence="8">Uptake of L-lactate across the membrane. Can also transport D-lactate and glycolate.</text>
</comment>
<dbReference type="Proteomes" id="UP000324233">
    <property type="component" value="Chromosome"/>
</dbReference>
<keyword evidence="7 8" id="KW-0472">Membrane</keyword>
<evidence type="ECO:0000256" key="9">
    <source>
        <dbReference type="SAM" id="MobiDB-lite"/>
    </source>
</evidence>
<dbReference type="InterPro" id="IPR003804">
    <property type="entry name" value="Lactate_perm"/>
</dbReference>
<feature type="transmembrane region" description="Helical" evidence="8">
    <location>
        <begin position="545"/>
        <end position="564"/>
    </location>
</feature>
<dbReference type="GO" id="GO:0005886">
    <property type="term" value="C:plasma membrane"/>
    <property type="evidence" value="ECO:0007669"/>
    <property type="project" value="UniProtKB-SubCell"/>
</dbReference>
<feature type="transmembrane region" description="Helical" evidence="8">
    <location>
        <begin position="421"/>
        <end position="441"/>
    </location>
</feature>
<sequence>MWEQRYDPLGAWPLSTAAAALPVLLLLGLLASGRVGAARSALAGLVAACLVAWGAFGMPAPMIAQAAGVGVAFAAFRILWLIVSAVFLYDIAVETGEFEVMKASIASLSGDRRLQAVLIAFCFGAFIEGAAGFGAPVAISAAFLVGLGFRPFQAALLCLIANTAPVAWGGIGTPLRTLGAVTGLDVEALSATAGRILPPLSLLIPFWLVRTMTGWRETFAVAVPLAVIGGTFAGVQFLWSNFLGFELVDIASSVSSMAAGVLVLRVWKPSRAWRFGHESPGDDGDGAAGVDRDADEAGAAAPAPAPTPRQVARAWMPFLLLTVTVMIWGLPAVKPLGLPAVKDWLDARLSWKPEVPGLHLKVARGEAVTGHARPEPQDLEKAVLEVVPLSSTGTAVFLAAVLGGLYLGVSPARLAVLLGRTVRRMVPAILAILCMLALGFVTRYSGMDAVLGLAFTRAGRLLYPVFGTLLGWLGVALTGSDTASNVLFGNLQRITADKLGLSAILMAAANTTGGVMGKMIDAQSIVVAAAATGEGGREGELLRAVFWHSLALALIVGAIVWAYAHLMPGVVVVPPAPAG</sequence>
<feature type="transmembrane region" description="Helical" evidence="8">
    <location>
        <begin position="314"/>
        <end position="333"/>
    </location>
</feature>
<feature type="transmembrane region" description="Helical" evidence="8">
    <location>
        <begin position="386"/>
        <end position="409"/>
    </location>
</feature>
<feature type="transmembrane region" description="Helical" evidence="8">
    <location>
        <begin position="37"/>
        <end position="56"/>
    </location>
</feature>
<dbReference type="GO" id="GO:0015129">
    <property type="term" value="F:lactate transmembrane transporter activity"/>
    <property type="evidence" value="ECO:0007669"/>
    <property type="project" value="UniProtKB-UniRule"/>
</dbReference>
<keyword evidence="3 8" id="KW-0813">Transport</keyword>
<feature type="transmembrane region" description="Helical" evidence="8">
    <location>
        <begin position="12"/>
        <end position="31"/>
    </location>
</feature>
<keyword evidence="5 8" id="KW-0812">Transmembrane</keyword>
<comment type="similarity">
    <text evidence="2 8">Belongs to the lactate permease family.</text>
</comment>
<evidence type="ECO:0000256" key="6">
    <source>
        <dbReference type="ARBA" id="ARBA00022989"/>
    </source>
</evidence>
<dbReference type="Pfam" id="PF02652">
    <property type="entry name" value="Lactate_perm"/>
    <property type="match status" value="1"/>
</dbReference>
<dbReference type="EMBL" id="CP042997">
    <property type="protein sequence ID" value="QEH36083.1"/>
    <property type="molecule type" value="Genomic_DNA"/>
</dbReference>